<sequence>MLKIQDLNLKIGQKQILRNMTVSFESGDVYGIVGPNGVGKTTLFKSILGITRYQGKINIDGKPINDAQVGKLIEYPNFYQALTVKQNLQLSAKYIGADEAKVIQALKEVNLIHAVDMKFRDLSLGMKQRLGIARALMGNDQILLLDEPQNGLDPLGIKAVRELLNTPAIRKDKVTLLASHNLNEISRIVDKIVFVNHGEIIGQIDNQTDSIYYVYSHTGKITVPVNQQWQISRIKSSNYILTTLNEDQLTDLIQQFDWQFIGDITSLENLFDFVITGEVDGNVNADE</sequence>
<dbReference type="PANTHER" id="PTHR43335">
    <property type="entry name" value="ABC TRANSPORTER, ATP-BINDING PROTEIN"/>
    <property type="match status" value="1"/>
</dbReference>
<feature type="domain" description="ABC transporter" evidence="5">
    <location>
        <begin position="2"/>
        <end position="222"/>
    </location>
</feature>
<evidence type="ECO:0000256" key="4">
    <source>
        <dbReference type="ARBA" id="ARBA00022840"/>
    </source>
</evidence>
<evidence type="ECO:0000256" key="2">
    <source>
        <dbReference type="ARBA" id="ARBA00022448"/>
    </source>
</evidence>
<dbReference type="InterPro" id="IPR003439">
    <property type="entry name" value="ABC_transporter-like_ATP-bd"/>
</dbReference>
<dbReference type="SUPFAM" id="SSF52540">
    <property type="entry name" value="P-loop containing nucleoside triphosphate hydrolases"/>
    <property type="match status" value="1"/>
</dbReference>
<dbReference type="RefSeq" id="WP_057864405.1">
    <property type="nucleotide sequence ID" value="NZ_AZEY01000041.1"/>
</dbReference>
<comment type="caution">
    <text evidence="6">The sequence shown here is derived from an EMBL/GenBank/DDBJ whole genome shotgun (WGS) entry which is preliminary data.</text>
</comment>
<evidence type="ECO:0000313" key="7">
    <source>
        <dbReference type="Proteomes" id="UP000052013"/>
    </source>
</evidence>
<dbReference type="GO" id="GO:0005524">
    <property type="term" value="F:ATP binding"/>
    <property type="evidence" value="ECO:0007669"/>
    <property type="project" value="UniProtKB-KW"/>
</dbReference>
<keyword evidence="3" id="KW-0547">Nucleotide-binding</keyword>
<evidence type="ECO:0000313" key="6">
    <source>
        <dbReference type="EMBL" id="KRL66533.1"/>
    </source>
</evidence>
<dbReference type="Gene3D" id="3.40.50.300">
    <property type="entry name" value="P-loop containing nucleotide triphosphate hydrolases"/>
    <property type="match status" value="1"/>
</dbReference>
<dbReference type="GO" id="GO:0016887">
    <property type="term" value="F:ATP hydrolysis activity"/>
    <property type="evidence" value="ECO:0007669"/>
    <property type="project" value="InterPro"/>
</dbReference>
<name>A0A0R1SJR8_9LACO</name>
<dbReference type="PROSITE" id="PS50893">
    <property type="entry name" value="ABC_TRANSPORTER_2"/>
    <property type="match status" value="1"/>
</dbReference>
<protein>
    <submittedName>
        <fullName evidence="6">Mutacin ABC transporter, ATP-binding protein MutF family protein</fullName>
    </submittedName>
</protein>
<dbReference type="InterPro" id="IPR017871">
    <property type="entry name" value="ABC_transporter-like_CS"/>
</dbReference>
<dbReference type="PROSITE" id="PS00211">
    <property type="entry name" value="ABC_TRANSPORTER_1"/>
    <property type="match status" value="1"/>
</dbReference>
<keyword evidence="4 6" id="KW-0067">ATP-binding</keyword>
<dbReference type="EMBL" id="AZEY01000041">
    <property type="protein sequence ID" value="KRL66533.1"/>
    <property type="molecule type" value="Genomic_DNA"/>
</dbReference>
<organism evidence="6 7">
    <name type="scientific">Lentilactobacillus diolivorans DSM 14421</name>
    <dbReference type="NCBI Taxonomy" id="1423739"/>
    <lineage>
        <taxon>Bacteria</taxon>
        <taxon>Bacillati</taxon>
        <taxon>Bacillota</taxon>
        <taxon>Bacilli</taxon>
        <taxon>Lactobacillales</taxon>
        <taxon>Lactobacillaceae</taxon>
        <taxon>Lentilactobacillus</taxon>
    </lineage>
</organism>
<keyword evidence="2" id="KW-0813">Transport</keyword>
<dbReference type="SMART" id="SM00382">
    <property type="entry name" value="AAA"/>
    <property type="match status" value="1"/>
</dbReference>
<evidence type="ECO:0000259" key="5">
    <source>
        <dbReference type="PROSITE" id="PS50893"/>
    </source>
</evidence>
<dbReference type="Proteomes" id="UP000052013">
    <property type="component" value="Unassembled WGS sequence"/>
</dbReference>
<reference evidence="6 7" key="1">
    <citation type="journal article" date="2015" name="Genome Announc.">
        <title>Expanding the biotechnology potential of lactobacilli through comparative genomics of 213 strains and associated genera.</title>
        <authorList>
            <person name="Sun Z."/>
            <person name="Harris H.M."/>
            <person name="McCann A."/>
            <person name="Guo C."/>
            <person name="Argimon S."/>
            <person name="Zhang W."/>
            <person name="Yang X."/>
            <person name="Jeffery I.B."/>
            <person name="Cooney J.C."/>
            <person name="Kagawa T.F."/>
            <person name="Liu W."/>
            <person name="Song Y."/>
            <person name="Salvetti E."/>
            <person name="Wrobel A."/>
            <person name="Rasinkangas P."/>
            <person name="Parkhill J."/>
            <person name="Rea M.C."/>
            <person name="O'Sullivan O."/>
            <person name="Ritari J."/>
            <person name="Douillard F.P."/>
            <person name="Paul Ross R."/>
            <person name="Yang R."/>
            <person name="Briner A.E."/>
            <person name="Felis G.E."/>
            <person name="de Vos W.M."/>
            <person name="Barrangou R."/>
            <person name="Klaenhammer T.R."/>
            <person name="Caufield P.W."/>
            <person name="Cui Y."/>
            <person name="Zhang H."/>
            <person name="O'Toole P.W."/>
        </authorList>
    </citation>
    <scope>NUCLEOTIDE SEQUENCE [LARGE SCALE GENOMIC DNA]</scope>
    <source>
        <strain evidence="6 7">DSM 14421</strain>
    </source>
</reference>
<accession>A0A0R1SJR8</accession>
<evidence type="ECO:0000256" key="3">
    <source>
        <dbReference type="ARBA" id="ARBA00022741"/>
    </source>
</evidence>
<dbReference type="Pfam" id="PF00005">
    <property type="entry name" value="ABC_tran"/>
    <property type="match status" value="1"/>
</dbReference>
<comment type="similarity">
    <text evidence="1">Belongs to the ABC transporter superfamily.</text>
</comment>
<dbReference type="PATRIC" id="fig|1423739.3.peg.2953"/>
<dbReference type="PANTHER" id="PTHR43335:SF8">
    <property type="entry name" value="ABC TRANSPORTER, ATP-BINDING PROTEIN"/>
    <property type="match status" value="1"/>
</dbReference>
<proteinExistence type="inferred from homology"/>
<dbReference type="AlphaFoldDB" id="A0A0R1SJR8"/>
<evidence type="ECO:0000256" key="1">
    <source>
        <dbReference type="ARBA" id="ARBA00005417"/>
    </source>
</evidence>
<dbReference type="InterPro" id="IPR003593">
    <property type="entry name" value="AAA+_ATPase"/>
</dbReference>
<dbReference type="STRING" id="1423739.FC85_GL002841"/>
<gene>
    <name evidence="6" type="ORF">FC85_GL002841</name>
</gene>
<dbReference type="InterPro" id="IPR027417">
    <property type="entry name" value="P-loop_NTPase"/>
</dbReference>